<dbReference type="EMBL" id="OV725078">
    <property type="protein sequence ID" value="CAH1393491.1"/>
    <property type="molecule type" value="Genomic_DNA"/>
</dbReference>
<dbReference type="Proteomes" id="UP001152798">
    <property type="component" value="Chromosome 2"/>
</dbReference>
<dbReference type="Gene3D" id="1.25.40.10">
    <property type="entry name" value="Tetratricopeptide repeat domain"/>
    <property type="match status" value="1"/>
</dbReference>
<protein>
    <recommendedName>
        <fullName evidence="2">CCR4-NOT transcription complex subunit 10</fullName>
    </recommendedName>
</protein>
<keyword evidence="2" id="KW-0943">RNA-mediated gene silencing</keyword>
<proteinExistence type="inferred from homology"/>
<evidence type="ECO:0000256" key="1">
    <source>
        <dbReference type="ARBA" id="ARBA00010080"/>
    </source>
</evidence>
<keyword evidence="2" id="KW-0810">Translation regulation</keyword>
<comment type="function">
    <text evidence="2">Component of the CCR4-NOT complex which is one of the major cellular mRNA deadenylases and is linked to various cellular processes including bulk mRNA degradation, miRNA-mediated repression, translational repression during translational initiation and general transcription regulation.</text>
</comment>
<keyword evidence="2" id="KW-0804">Transcription</keyword>
<dbReference type="GO" id="GO:0005737">
    <property type="term" value="C:cytoplasm"/>
    <property type="evidence" value="ECO:0007669"/>
    <property type="project" value="UniProtKB-SubCell"/>
</dbReference>
<evidence type="ECO:0000313" key="4">
    <source>
        <dbReference type="Proteomes" id="UP001152798"/>
    </source>
</evidence>
<comment type="subcellular location">
    <subcellularLocation>
        <location evidence="2">Cytoplasm</location>
    </subcellularLocation>
    <subcellularLocation>
        <location evidence="2">Nucleus</location>
    </subcellularLocation>
</comment>
<dbReference type="InterPro" id="IPR039740">
    <property type="entry name" value="CNOT10"/>
</dbReference>
<sequence length="604" mass="69384">MNPEEQKLASLAFSDFINKKYSLCLQHLTLLVSIKPNNLKILHNRIVAELYVNKNLDLFQKSLTNLCNQGRIDLFENETPDDVDHCIIYYNQAVIYYNQKQYEKALNLLNKIFSLIQPMEEWLAQKVCYLLIELCLLCKQADKGISNISYIENQFLPYKLMDETSNTPDSILVKRNSPSFKLNLLHYKARCLLHTRSYANCRKILDYIFSLGSQTFSTIMMKAQLSLLNMQYEDALNEIILIQEDVDNFVKLGDEKILIYFNNIATIYYYMRKPHLSSFFFNKAYGVYSFPKFKKMPKEVNFGKPVVFQPATFLQVMYNKGTALLFTMKPIEAFDCFTEAVQGMHKAPLIWLRLAECCIMAYKKDNEGLFNFIQNRKLLVNESVGSGLQKKIVLNSKLYKDSAFSSDPQSFAVPVPTLEFATICLRNSYVLLPPGSNSKLKQAVLAACSYVHLTIGDPLKAHKYAAMLYADATCHVYKYLGKLYLAESLVLLNKFQEAIDVLNPSQFNECDPSQEVQKHDWFPKSQLSSQAVLYYNLAAVLTMNGEIEKASDLLKHIWVLKGSRNEVPVHIIALALYIELILGDYEIARTIIRQNCPQVCLLNK</sequence>
<dbReference type="AlphaFoldDB" id="A0A9P0E8C1"/>
<dbReference type="GO" id="GO:0005634">
    <property type="term" value="C:nucleus"/>
    <property type="evidence" value="ECO:0007669"/>
    <property type="project" value="UniProtKB-SubCell"/>
</dbReference>
<evidence type="ECO:0000256" key="2">
    <source>
        <dbReference type="RuleBase" id="RU367083"/>
    </source>
</evidence>
<comment type="similarity">
    <text evidence="1 2">Belongs to the CNOT10 family.</text>
</comment>
<reference evidence="3" key="1">
    <citation type="submission" date="2022-01" db="EMBL/GenBank/DDBJ databases">
        <authorList>
            <person name="King R."/>
        </authorList>
    </citation>
    <scope>NUCLEOTIDE SEQUENCE</scope>
</reference>
<dbReference type="SMART" id="SM00028">
    <property type="entry name" value="TPR"/>
    <property type="match status" value="4"/>
</dbReference>
<keyword evidence="4" id="KW-1185">Reference proteome</keyword>
<accession>A0A9P0E8C1</accession>
<keyword evidence="2" id="KW-0539">Nucleus</keyword>
<keyword evidence="2" id="KW-0963">Cytoplasm</keyword>
<dbReference type="OrthoDB" id="25157at2759"/>
<organism evidence="3 4">
    <name type="scientific">Nezara viridula</name>
    <name type="common">Southern green stink bug</name>
    <name type="synonym">Cimex viridulus</name>
    <dbReference type="NCBI Taxonomy" id="85310"/>
    <lineage>
        <taxon>Eukaryota</taxon>
        <taxon>Metazoa</taxon>
        <taxon>Ecdysozoa</taxon>
        <taxon>Arthropoda</taxon>
        <taxon>Hexapoda</taxon>
        <taxon>Insecta</taxon>
        <taxon>Pterygota</taxon>
        <taxon>Neoptera</taxon>
        <taxon>Paraneoptera</taxon>
        <taxon>Hemiptera</taxon>
        <taxon>Heteroptera</taxon>
        <taxon>Panheteroptera</taxon>
        <taxon>Pentatomomorpha</taxon>
        <taxon>Pentatomoidea</taxon>
        <taxon>Pentatomidae</taxon>
        <taxon>Pentatominae</taxon>
        <taxon>Nezara</taxon>
    </lineage>
</organism>
<dbReference type="GO" id="GO:0006402">
    <property type="term" value="P:mRNA catabolic process"/>
    <property type="evidence" value="ECO:0007669"/>
    <property type="project" value="TreeGrafter"/>
</dbReference>
<dbReference type="GO" id="GO:0031047">
    <property type="term" value="P:regulatory ncRNA-mediated gene silencing"/>
    <property type="evidence" value="ECO:0007669"/>
    <property type="project" value="UniProtKB-UniRule"/>
</dbReference>
<dbReference type="GO" id="GO:0017148">
    <property type="term" value="P:negative regulation of translation"/>
    <property type="evidence" value="ECO:0007669"/>
    <property type="project" value="TreeGrafter"/>
</dbReference>
<dbReference type="PANTHER" id="PTHR12979">
    <property type="entry name" value="CCR4-NOT TRANSCRIPTION COMPLEX SUBUNIT 10"/>
    <property type="match status" value="1"/>
</dbReference>
<dbReference type="GO" id="GO:0030014">
    <property type="term" value="C:CCR4-NOT complex"/>
    <property type="evidence" value="ECO:0007669"/>
    <property type="project" value="UniProtKB-UniRule"/>
</dbReference>
<dbReference type="InterPro" id="IPR011990">
    <property type="entry name" value="TPR-like_helical_dom_sf"/>
</dbReference>
<dbReference type="PANTHER" id="PTHR12979:SF5">
    <property type="entry name" value="CCR4-NOT TRANSCRIPTION COMPLEX SUBUNIT 10"/>
    <property type="match status" value="1"/>
</dbReference>
<dbReference type="InterPro" id="IPR019734">
    <property type="entry name" value="TPR_rpt"/>
</dbReference>
<name>A0A9P0E8C1_NEZVI</name>
<gene>
    <name evidence="3" type="ORF">NEZAVI_LOCUS4159</name>
</gene>
<keyword evidence="2" id="KW-0805">Transcription regulation</keyword>
<evidence type="ECO:0000313" key="3">
    <source>
        <dbReference type="EMBL" id="CAH1393491.1"/>
    </source>
</evidence>
<dbReference type="SUPFAM" id="SSF48452">
    <property type="entry name" value="TPR-like"/>
    <property type="match status" value="2"/>
</dbReference>